<organism evidence="1 2">
    <name type="scientific">Proteus mirabilis</name>
    <dbReference type="NCBI Taxonomy" id="584"/>
    <lineage>
        <taxon>Bacteria</taxon>
        <taxon>Pseudomonadati</taxon>
        <taxon>Pseudomonadota</taxon>
        <taxon>Gammaproteobacteria</taxon>
        <taxon>Enterobacterales</taxon>
        <taxon>Morganellaceae</taxon>
        <taxon>Proteus</taxon>
    </lineage>
</organism>
<reference evidence="1 2" key="1">
    <citation type="submission" date="2018-06" db="EMBL/GenBank/DDBJ databases">
        <authorList>
            <consortium name="Pathogen Informatics"/>
            <person name="Doyle S."/>
        </authorList>
    </citation>
    <scope>NUCLEOTIDE SEQUENCE [LARGE SCALE GENOMIC DNA]</scope>
    <source>
        <strain evidence="1 2">NCTC11938</strain>
    </source>
</reference>
<evidence type="ECO:0000313" key="1">
    <source>
        <dbReference type="EMBL" id="SUC18405.1"/>
    </source>
</evidence>
<sequence>MNLFDPKPKNVLHKNFKYLVERKRTRSGERCYSIMGRRTLDKNNEKEKFLNEFQTTFNSSFWELYLNKAFKELGFNIDYSKESPDFCLSTADGYTLNIEAVVADTPTNILASYDPSLKLLSDDKFIDECTIKLLGRLKSKLDLFKGVNGKKHPYNSLEHVKGNPFVVAVAPFNNGIFFFSKQYIY</sequence>
<dbReference type="EMBL" id="UGTS01000004">
    <property type="protein sequence ID" value="SUC18405.1"/>
    <property type="molecule type" value="Genomic_DNA"/>
</dbReference>
<dbReference type="Proteomes" id="UP000254191">
    <property type="component" value="Unassembled WGS sequence"/>
</dbReference>
<protein>
    <submittedName>
        <fullName evidence="1">Uncharacterized protein</fullName>
    </submittedName>
</protein>
<name>A0A379FFW4_PROMI</name>
<gene>
    <name evidence="1" type="ORF">NCTC11938_00732</name>
</gene>
<evidence type="ECO:0000313" key="2">
    <source>
        <dbReference type="Proteomes" id="UP000254191"/>
    </source>
</evidence>
<accession>A0A379FFW4</accession>
<dbReference type="AlphaFoldDB" id="A0A379FFW4"/>
<proteinExistence type="predicted"/>